<name>A0A8C9R657_SCLFO</name>
<reference evidence="5 6" key="1">
    <citation type="submission" date="2019-04" db="EMBL/GenBank/DDBJ databases">
        <authorList>
            <consortium name="Wellcome Sanger Institute Data Sharing"/>
        </authorList>
    </citation>
    <scope>NUCLEOTIDE SEQUENCE [LARGE SCALE GENOMIC DNA]</scope>
</reference>
<evidence type="ECO:0000313" key="5">
    <source>
        <dbReference type="Ensembl" id="ENSSFOP00015007638.1"/>
    </source>
</evidence>
<proteinExistence type="inferred from homology"/>
<dbReference type="OrthoDB" id="7668649at2759"/>
<keyword evidence="3" id="KW-0539">Nucleus</keyword>
<dbReference type="GO" id="GO:0045944">
    <property type="term" value="P:positive regulation of transcription by RNA polymerase II"/>
    <property type="evidence" value="ECO:0007669"/>
    <property type="project" value="TreeGrafter"/>
</dbReference>
<evidence type="ECO:0000256" key="1">
    <source>
        <dbReference type="ARBA" id="ARBA00004123"/>
    </source>
</evidence>
<dbReference type="GeneTree" id="ENSGT00730000110915"/>
<evidence type="ECO:0000256" key="4">
    <source>
        <dbReference type="SAM" id="MobiDB-lite"/>
    </source>
</evidence>
<dbReference type="GO" id="GO:0008013">
    <property type="term" value="F:beta-catenin binding"/>
    <property type="evidence" value="ECO:0007669"/>
    <property type="project" value="InterPro"/>
</dbReference>
<dbReference type="PANTHER" id="PTHR15185">
    <property type="entry name" value="BCL9"/>
    <property type="match status" value="1"/>
</dbReference>
<feature type="region of interest" description="Disordered" evidence="4">
    <location>
        <begin position="1"/>
        <end position="29"/>
    </location>
</feature>
<dbReference type="Proteomes" id="UP000694397">
    <property type="component" value="Chromosome 10"/>
</dbReference>
<dbReference type="PANTHER" id="PTHR15185:SF3">
    <property type="entry name" value="B-CELL CLL_LYMPHOMA 9-LIKE PROTEIN"/>
    <property type="match status" value="1"/>
</dbReference>
<dbReference type="GO" id="GO:0060070">
    <property type="term" value="P:canonical Wnt signaling pathway"/>
    <property type="evidence" value="ECO:0007669"/>
    <property type="project" value="InterPro"/>
</dbReference>
<dbReference type="Ensembl" id="ENSSFOT00015007749.2">
    <property type="protein sequence ID" value="ENSSFOP00015007638.1"/>
    <property type="gene ID" value="ENSSFOG00015005013.2"/>
</dbReference>
<accession>A0A8C9R657</accession>
<evidence type="ECO:0000256" key="2">
    <source>
        <dbReference type="ARBA" id="ARBA00009200"/>
    </source>
</evidence>
<dbReference type="InterPro" id="IPR015668">
    <property type="entry name" value="Bcl-9/Bcl-9l"/>
</dbReference>
<sequence length="242" mass="26227">MVLQRQPSLAHDTSGPMLHSPSPMGMPNMNLPYPQPPDDMLPHHQLHLLSKHLPHQRTSHPPDSFHSMSAGNSPDLSDVIQPMPTGILEINLSRIIPANKPSSTLQYFSKSEMLPHLHLQNMMAEQQLAPLHSAHSNMCGGLGATGPICHPGHGMGRTAMMHQQQQATMGNNVLHHPSHPHPSMIMSISGDPYDQQGLLTSPQGPLMGLPHPHLGMMDPQATGMSLDSPLGYGHGAMVNIPF</sequence>
<dbReference type="AlphaFoldDB" id="A0A8C9R657"/>
<dbReference type="GO" id="GO:0030512">
    <property type="term" value="P:negative regulation of transforming growth factor beta receptor signaling pathway"/>
    <property type="evidence" value="ECO:0007669"/>
    <property type="project" value="TreeGrafter"/>
</dbReference>
<reference evidence="5" key="3">
    <citation type="submission" date="2025-09" db="UniProtKB">
        <authorList>
            <consortium name="Ensembl"/>
        </authorList>
    </citation>
    <scope>IDENTIFICATION</scope>
</reference>
<keyword evidence="6" id="KW-1185">Reference proteome</keyword>
<protein>
    <submittedName>
        <fullName evidence="5">Uncharacterized protein</fullName>
    </submittedName>
</protein>
<dbReference type="GO" id="GO:0003713">
    <property type="term" value="F:transcription coactivator activity"/>
    <property type="evidence" value="ECO:0007669"/>
    <property type="project" value="InterPro"/>
</dbReference>
<comment type="subcellular location">
    <subcellularLocation>
        <location evidence="1">Nucleus</location>
    </subcellularLocation>
</comment>
<comment type="similarity">
    <text evidence="2">Belongs to the BCL9 family.</text>
</comment>
<evidence type="ECO:0000313" key="6">
    <source>
        <dbReference type="Proteomes" id="UP000694397"/>
    </source>
</evidence>
<organism evidence="5 6">
    <name type="scientific">Scleropages formosus</name>
    <name type="common">Asian bonytongue</name>
    <name type="synonym">Osteoglossum formosum</name>
    <dbReference type="NCBI Taxonomy" id="113540"/>
    <lineage>
        <taxon>Eukaryota</taxon>
        <taxon>Metazoa</taxon>
        <taxon>Chordata</taxon>
        <taxon>Craniata</taxon>
        <taxon>Vertebrata</taxon>
        <taxon>Euteleostomi</taxon>
        <taxon>Actinopterygii</taxon>
        <taxon>Neopterygii</taxon>
        <taxon>Teleostei</taxon>
        <taxon>Osteoglossocephala</taxon>
        <taxon>Osteoglossomorpha</taxon>
        <taxon>Osteoglossiformes</taxon>
        <taxon>Osteoglossidae</taxon>
        <taxon>Scleropages</taxon>
    </lineage>
</organism>
<dbReference type="GO" id="GO:1990907">
    <property type="term" value="C:beta-catenin-TCF complex"/>
    <property type="evidence" value="ECO:0007669"/>
    <property type="project" value="TreeGrafter"/>
</dbReference>
<reference evidence="5" key="2">
    <citation type="submission" date="2025-08" db="UniProtKB">
        <authorList>
            <consortium name="Ensembl"/>
        </authorList>
    </citation>
    <scope>IDENTIFICATION</scope>
</reference>
<evidence type="ECO:0000256" key="3">
    <source>
        <dbReference type="ARBA" id="ARBA00023242"/>
    </source>
</evidence>